<evidence type="ECO:0000256" key="5">
    <source>
        <dbReference type="ARBA" id="ARBA00022862"/>
    </source>
</evidence>
<gene>
    <name evidence="14" type="primary">bcp</name>
    <name evidence="14" type="ORF">ISF26_14840</name>
</gene>
<keyword evidence="15" id="KW-1185">Reference proteome</keyword>
<keyword evidence="8" id="KW-0676">Redox-active center</keyword>
<protein>
    <recommendedName>
        <fullName evidence="3">thioredoxin-dependent peroxiredoxin</fullName>
        <ecNumber evidence="3">1.11.1.24</ecNumber>
    </recommendedName>
    <alternativeName>
        <fullName evidence="11">Bacterioferritin comigratory protein</fullName>
    </alternativeName>
    <alternativeName>
        <fullName evidence="9">Thioredoxin peroxidase</fullName>
    </alternativeName>
</protein>
<dbReference type="InterPro" id="IPR036249">
    <property type="entry name" value="Thioredoxin-like_sf"/>
</dbReference>
<evidence type="ECO:0000256" key="11">
    <source>
        <dbReference type="ARBA" id="ARBA00041373"/>
    </source>
</evidence>
<evidence type="ECO:0000256" key="6">
    <source>
        <dbReference type="ARBA" id="ARBA00023002"/>
    </source>
</evidence>
<dbReference type="InterPro" id="IPR050924">
    <property type="entry name" value="Peroxiredoxin_BCP/PrxQ"/>
</dbReference>
<keyword evidence="6" id="KW-0560">Oxidoreductase</keyword>
<dbReference type="InterPro" id="IPR000866">
    <property type="entry name" value="AhpC/TSA"/>
</dbReference>
<keyword evidence="7" id="KW-1015">Disulfide bond</keyword>
<dbReference type="Pfam" id="PF00578">
    <property type="entry name" value="AhpC-TSA"/>
    <property type="match status" value="1"/>
</dbReference>
<accession>A0ABY3PHI1</accession>
<dbReference type="PANTHER" id="PTHR42801:SF4">
    <property type="entry name" value="AHPC_TSA FAMILY PROTEIN"/>
    <property type="match status" value="1"/>
</dbReference>
<evidence type="ECO:0000256" key="12">
    <source>
        <dbReference type="ARBA" id="ARBA00049091"/>
    </source>
</evidence>
<evidence type="ECO:0000256" key="3">
    <source>
        <dbReference type="ARBA" id="ARBA00013017"/>
    </source>
</evidence>
<evidence type="ECO:0000256" key="9">
    <source>
        <dbReference type="ARBA" id="ARBA00032824"/>
    </source>
</evidence>
<dbReference type="EMBL" id="CP063845">
    <property type="protein sequence ID" value="UFP93083.1"/>
    <property type="molecule type" value="Genomic_DNA"/>
</dbReference>
<dbReference type="EC" id="1.11.1.24" evidence="3"/>
<sequence length="159" mass="17344">MSEPLQVGDPAPDFTAEQTSGERLSLADLRGKKVVLYFYPRDNTPGCTKEACGLRDRYTQLQAAGVAVVGVSTDSVRSHQKFTEKFALPFALLADTEGAIARAYGAWGEKKFMGRTAIGILRHTVVIDEAGRIAYIYRKVKPEEHADQILRDLGIASGA</sequence>
<comment type="catalytic activity">
    <reaction evidence="12">
        <text>a hydroperoxide + [thioredoxin]-dithiol = an alcohol + [thioredoxin]-disulfide + H2O</text>
        <dbReference type="Rhea" id="RHEA:62620"/>
        <dbReference type="Rhea" id="RHEA-COMP:10698"/>
        <dbReference type="Rhea" id="RHEA-COMP:10700"/>
        <dbReference type="ChEBI" id="CHEBI:15377"/>
        <dbReference type="ChEBI" id="CHEBI:29950"/>
        <dbReference type="ChEBI" id="CHEBI:30879"/>
        <dbReference type="ChEBI" id="CHEBI:35924"/>
        <dbReference type="ChEBI" id="CHEBI:50058"/>
        <dbReference type="EC" id="1.11.1.24"/>
    </reaction>
</comment>
<dbReference type="GO" id="GO:0004601">
    <property type="term" value="F:peroxidase activity"/>
    <property type="evidence" value="ECO:0007669"/>
    <property type="project" value="UniProtKB-KW"/>
</dbReference>
<dbReference type="InterPro" id="IPR024706">
    <property type="entry name" value="Peroxiredoxin_AhpC-typ"/>
</dbReference>
<comment type="function">
    <text evidence="1">Thiol-specific peroxidase that catalyzes the reduction of hydrogen peroxide and organic hydroperoxides to water and alcohols, respectively. Plays a role in cell protection against oxidative stress by detoxifying peroxides and as sensor of hydrogen peroxide-mediated signaling events.</text>
</comment>
<dbReference type="Gene3D" id="3.40.30.10">
    <property type="entry name" value="Glutaredoxin"/>
    <property type="match status" value="1"/>
</dbReference>
<reference evidence="14 15" key="1">
    <citation type="journal article" date="2021" name="Genome Biol. Evol.">
        <title>Complete Genome Sequencing of a Novel Gloeobacter Species from a Waterfall Cave in Mexico.</title>
        <authorList>
            <person name="Saw J.H."/>
            <person name="Cardona T."/>
            <person name="Montejano G."/>
        </authorList>
    </citation>
    <scope>NUCLEOTIDE SEQUENCE [LARGE SCALE GENOMIC DNA]</scope>
    <source>
        <strain evidence="14">MG652769</strain>
    </source>
</reference>
<evidence type="ECO:0000313" key="15">
    <source>
        <dbReference type="Proteomes" id="UP001054846"/>
    </source>
</evidence>
<dbReference type="CDD" id="cd03017">
    <property type="entry name" value="PRX_BCP"/>
    <property type="match status" value="1"/>
</dbReference>
<feature type="domain" description="Thioredoxin" evidence="13">
    <location>
        <begin position="5"/>
        <end position="158"/>
    </location>
</feature>
<comment type="subunit">
    <text evidence="2">Monomer.</text>
</comment>
<dbReference type="PANTHER" id="PTHR42801">
    <property type="entry name" value="THIOREDOXIN-DEPENDENT PEROXIDE REDUCTASE"/>
    <property type="match status" value="1"/>
</dbReference>
<evidence type="ECO:0000313" key="14">
    <source>
        <dbReference type="EMBL" id="UFP93083.1"/>
    </source>
</evidence>
<dbReference type="PIRSF" id="PIRSF000239">
    <property type="entry name" value="AHPC"/>
    <property type="match status" value="1"/>
</dbReference>
<keyword evidence="4 14" id="KW-0575">Peroxidase</keyword>
<name>A0ABY3PHI1_9CYAN</name>
<dbReference type="SUPFAM" id="SSF52833">
    <property type="entry name" value="Thioredoxin-like"/>
    <property type="match status" value="1"/>
</dbReference>
<dbReference type="PROSITE" id="PS51352">
    <property type="entry name" value="THIOREDOXIN_2"/>
    <property type="match status" value="1"/>
</dbReference>
<evidence type="ECO:0000256" key="8">
    <source>
        <dbReference type="ARBA" id="ARBA00023284"/>
    </source>
</evidence>
<evidence type="ECO:0000256" key="4">
    <source>
        <dbReference type="ARBA" id="ARBA00022559"/>
    </source>
</evidence>
<dbReference type="RefSeq" id="WP_230840088.1">
    <property type="nucleotide sequence ID" value="NZ_CP063845.1"/>
</dbReference>
<evidence type="ECO:0000256" key="1">
    <source>
        <dbReference type="ARBA" id="ARBA00003330"/>
    </source>
</evidence>
<proteinExistence type="inferred from homology"/>
<evidence type="ECO:0000259" key="13">
    <source>
        <dbReference type="PROSITE" id="PS51352"/>
    </source>
</evidence>
<comment type="similarity">
    <text evidence="10">Belongs to the peroxiredoxin family. BCP/PrxQ subfamily.</text>
</comment>
<dbReference type="InterPro" id="IPR013766">
    <property type="entry name" value="Thioredoxin_domain"/>
</dbReference>
<organism evidence="14 15">
    <name type="scientific">Gloeobacter morelensis MG652769</name>
    <dbReference type="NCBI Taxonomy" id="2781736"/>
    <lineage>
        <taxon>Bacteria</taxon>
        <taxon>Bacillati</taxon>
        <taxon>Cyanobacteriota</taxon>
        <taxon>Cyanophyceae</taxon>
        <taxon>Gloeobacterales</taxon>
        <taxon>Gloeobacteraceae</taxon>
        <taxon>Gloeobacter</taxon>
        <taxon>Gloeobacter morelensis</taxon>
    </lineage>
</organism>
<evidence type="ECO:0000256" key="7">
    <source>
        <dbReference type="ARBA" id="ARBA00023157"/>
    </source>
</evidence>
<keyword evidence="5" id="KW-0049">Antioxidant</keyword>
<dbReference type="Proteomes" id="UP001054846">
    <property type="component" value="Chromosome"/>
</dbReference>
<evidence type="ECO:0000256" key="2">
    <source>
        <dbReference type="ARBA" id="ARBA00011245"/>
    </source>
</evidence>
<dbReference type="NCBIfam" id="NF006960">
    <property type="entry name" value="PRK09437.1"/>
    <property type="match status" value="1"/>
</dbReference>
<evidence type="ECO:0000256" key="10">
    <source>
        <dbReference type="ARBA" id="ARBA00038489"/>
    </source>
</evidence>